<keyword evidence="2" id="KW-1185">Reference proteome</keyword>
<protein>
    <submittedName>
        <fullName evidence="1">Uncharacterized protein</fullName>
    </submittedName>
</protein>
<sequence>MSRQSSVVSFSHLCETTECRLCVSADSSSPPRLHLQAPLPVTSTPPFNSNLKSSTGLYASLYDIEEFSPHKLDFEIKETNDIEKERRNVYTLVASPLIIVFD</sequence>
<name>A0ABS8S2D9_DATST</name>
<gene>
    <name evidence="1" type="ORF">HAX54_020090</name>
</gene>
<accession>A0ABS8S2D9</accession>
<dbReference type="EMBL" id="JACEIK010000243">
    <property type="protein sequence ID" value="MCD7453216.1"/>
    <property type="molecule type" value="Genomic_DNA"/>
</dbReference>
<comment type="caution">
    <text evidence="1">The sequence shown here is derived from an EMBL/GenBank/DDBJ whole genome shotgun (WGS) entry which is preliminary data.</text>
</comment>
<proteinExistence type="predicted"/>
<dbReference type="Proteomes" id="UP000823775">
    <property type="component" value="Unassembled WGS sequence"/>
</dbReference>
<evidence type="ECO:0000313" key="1">
    <source>
        <dbReference type="EMBL" id="MCD7453216.1"/>
    </source>
</evidence>
<organism evidence="1 2">
    <name type="scientific">Datura stramonium</name>
    <name type="common">Jimsonweed</name>
    <name type="synonym">Common thornapple</name>
    <dbReference type="NCBI Taxonomy" id="4076"/>
    <lineage>
        <taxon>Eukaryota</taxon>
        <taxon>Viridiplantae</taxon>
        <taxon>Streptophyta</taxon>
        <taxon>Embryophyta</taxon>
        <taxon>Tracheophyta</taxon>
        <taxon>Spermatophyta</taxon>
        <taxon>Magnoliopsida</taxon>
        <taxon>eudicotyledons</taxon>
        <taxon>Gunneridae</taxon>
        <taxon>Pentapetalae</taxon>
        <taxon>asterids</taxon>
        <taxon>lamiids</taxon>
        <taxon>Solanales</taxon>
        <taxon>Solanaceae</taxon>
        <taxon>Solanoideae</taxon>
        <taxon>Datureae</taxon>
        <taxon>Datura</taxon>
    </lineage>
</organism>
<reference evidence="1 2" key="1">
    <citation type="journal article" date="2021" name="BMC Genomics">
        <title>Datura genome reveals duplications of psychoactive alkaloid biosynthetic genes and high mutation rate following tissue culture.</title>
        <authorList>
            <person name="Rajewski A."/>
            <person name="Carter-House D."/>
            <person name="Stajich J."/>
            <person name="Litt A."/>
        </authorList>
    </citation>
    <scope>NUCLEOTIDE SEQUENCE [LARGE SCALE GENOMIC DNA]</scope>
    <source>
        <strain evidence="1">AR-01</strain>
    </source>
</reference>
<evidence type="ECO:0000313" key="2">
    <source>
        <dbReference type="Proteomes" id="UP000823775"/>
    </source>
</evidence>